<dbReference type="Pfam" id="PF13411">
    <property type="entry name" value="MerR_1"/>
    <property type="match status" value="1"/>
</dbReference>
<evidence type="ECO:0000256" key="1">
    <source>
        <dbReference type="ARBA" id="ARBA00023125"/>
    </source>
</evidence>
<dbReference type="RefSeq" id="WP_030834924.1">
    <property type="nucleotide sequence ID" value="NZ_JBFBKA010000001.1"/>
</dbReference>
<feature type="domain" description="HTH merR-type" evidence="2">
    <location>
        <begin position="1"/>
        <end position="64"/>
    </location>
</feature>
<dbReference type="InterPro" id="IPR009061">
    <property type="entry name" value="DNA-bd_dom_put_sf"/>
</dbReference>
<dbReference type="InterPro" id="IPR000551">
    <property type="entry name" value="MerR-type_HTH_dom"/>
</dbReference>
<dbReference type="Gene3D" id="1.10.1660.10">
    <property type="match status" value="1"/>
</dbReference>
<accession>A0A0N0S5J4</accession>
<evidence type="ECO:0000313" key="3">
    <source>
        <dbReference type="EMBL" id="KOT32862.1"/>
    </source>
</evidence>
<dbReference type="OrthoDB" id="4569196at2"/>
<evidence type="ECO:0000259" key="2">
    <source>
        <dbReference type="PROSITE" id="PS50937"/>
    </source>
</evidence>
<name>A0A0N0S5J4_9ACTN</name>
<sequence>MAEPAGTSLRAVRHYHDIGLLDEPERRSNGYKQYGVSHLVRLLRVKRLAAPGFSLSRIADMRDGPDCAPDPRDPRALDDEPAATVERLQHARAEVGALMRRTAATDLPLRFASVDETAELPDPDRSSVTVLGTVLGPKGRDAYADEQARQSPAERLVPYVRGLRVRHPGLSDLASDAPRGRWHTARTIGRAVTDLCNPARIDVMRRLRTLLPDTDDPW</sequence>
<keyword evidence="1" id="KW-0238">DNA-binding</keyword>
<dbReference type="Proteomes" id="UP000037773">
    <property type="component" value="Unassembled WGS sequence"/>
</dbReference>
<comment type="caution">
    <text evidence="3">The sequence shown here is derived from an EMBL/GenBank/DDBJ whole genome shotgun (WGS) entry which is preliminary data.</text>
</comment>
<dbReference type="SMART" id="SM00422">
    <property type="entry name" value="HTH_MERR"/>
    <property type="match status" value="1"/>
</dbReference>
<dbReference type="GO" id="GO:0003677">
    <property type="term" value="F:DNA binding"/>
    <property type="evidence" value="ECO:0007669"/>
    <property type="project" value="UniProtKB-KW"/>
</dbReference>
<dbReference type="PANTHER" id="PTHR30204">
    <property type="entry name" value="REDOX-CYCLING DRUG-SENSING TRANSCRIPTIONAL ACTIVATOR SOXR"/>
    <property type="match status" value="1"/>
</dbReference>
<gene>
    <name evidence="3" type="ORF">ADK41_28575</name>
</gene>
<dbReference type="PROSITE" id="PS50937">
    <property type="entry name" value="HTH_MERR_2"/>
    <property type="match status" value="1"/>
</dbReference>
<reference evidence="3 4" key="1">
    <citation type="submission" date="2015-07" db="EMBL/GenBank/DDBJ databases">
        <authorList>
            <person name="Noorani M."/>
        </authorList>
    </citation>
    <scope>NUCLEOTIDE SEQUENCE [LARGE SCALE GENOMIC DNA]</scope>
    <source>
        <strain evidence="3 4">NRRL B-24567</strain>
    </source>
</reference>
<organism evidence="3 4">
    <name type="scientific">Streptomyces caelestis</name>
    <dbReference type="NCBI Taxonomy" id="36816"/>
    <lineage>
        <taxon>Bacteria</taxon>
        <taxon>Bacillati</taxon>
        <taxon>Actinomycetota</taxon>
        <taxon>Actinomycetes</taxon>
        <taxon>Kitasatosporales</taxon>
        <taxon>Streptomycetaceae</taxon>
        <taxon>Streptomyces</taxon>
    </lineage>
</organism>
<protein>
    <submittedName>
        <fullName evidence="3">MerR family transcriptional regulator</fullName>
    </submittedName>
</protein>
<dbReference type="InterPro" id="IPR047057">
    <property type="entry name" value="MerR_fam"/>
</dbReference>
<dbReference type="EMBL" id="LGCN01000227">
    <property type="protein sequence ID" value="KOT32862.1"/>
    <property type="molecule type" value="Genomic_DNA"/>
</dbReference>
<proteinExistence type="predicted"/>
<dbReference type="AlphaFoldDB" id="A0A0N0S5J4"/>
<keyword evidence="4" id="KW-1185">Reference proteome</keyword>
<dbReference type="GO" id="GO:0003700">
    <property type="term" value="F:DNA-binding transcription factor activity"/>
    <property type="evidence" value="ECO:0007669"/>
    <property type="project" value="InterPro"/>
</dbReference>
<dbReference type="PANTHER" id="PTHR30204:SF93">
    <property type="entry name" value="HTH MERR-TYPE DOMAIN-CONTAINING PROTEIN"/>
    <property type="match status" value="1"/>
</dbReference>
<evidence type="ECO:0000313" key="4">
    <source>
        <dbReference type="Proteomes" id="UP000037773"/>
    </source>
</evidence>
<dbReference type="CDD" id="cd00592">
    <property type="entry name" value="HTH_MerR-like"/>
    <property type="match status" value="1"/>
</dbReference>
<dbReference type="SUPFAM" id="SSF46955">
    <property type="entry name" value="Putative DNA-binding domain"/>
    <property type="match status" value="1"/>
</dbReference>
<dbReference type="PATRIC" id="fig|36816.3.peg.6190"/>